<keyword evidence="2" id="KW-0812">Transmembrane</keyword>
<keyword evidence="2" id="KW-1133">Transmembrane helix</keyword>
<name>A0A5K1JYH1_9APHY</name>
<organism evidence="3">
    <name type="scientific">Ganoderma boninense</name>
    <dbReference type="NCBI Taxonomy" id="34458"/>
    <lineage>
        <taxon>Eukaryota</taxon>
        <taxon>Fungi</taxon>
        <taxon>Dikarya</taxon>
        <taxon>Basidiomycota</taxon>
        <taxon>Agaricomycotina</taxon>
        <taxon>Agaricomycetes</taxon>
        <taxon>Polyporales</taxon>
        <taxon>Polyporaceae</taxon>
        <taxon>Ganoderma</taxon>
    </lineage>
</organism>
<gene>
    <name evidence="3" type="primary">G4N8A1</name>
</gene>
<evidence type="ECO:0000256" key="2">
    <source>
        <dbReference type="SAM" id="Phobius"/>
    </source>
</evidence>
<evidence type="ECO:0000256" key="1">
    <source>
        <dbReference type="SAM" id="MobiDB-lite"/>
    </source>
</evidence>
<sequence length="650" mass="68294">MASTSPAASAVPAYLHLMVFVILILGTALFLGFTGAVLGYRNRLLAGPSTLTRTDISLRTDLENGKTTQSGAACKDCKDDIKPGTGLIESFLRWRRRVLYESDSVPELALLPSYKPKETAKRKILNFVLRKKRIIPDPPTLVTITRVIEAAEARERAAAAAAVAPAVVAKADVPAPPIQLPASPPPSFQIPAIIVQCWDTPVDAHALANPILPPSCSTSSSFTTSSTSSCCRTPPECLSASSSNHALSPAVASPAAFFFPSFPPSASMSSFDYLHVPPPSWGSPAHGHIADPVLADVSNVSGARFVLGPPPPPRALFRSKGKLQDTGLGEGEAVYSPPLACVALATSAPLKTVEGERRVRRVTARSARSATGGMPRTSQEGVVGIVSASGGVPLDIPDIPARGNVEAVADRLRSVPGSGFGSGSGFADSDDPHHSKRPGLGFNEETEGALRAPPEEHARASRADPDVSALLEQILSSSSTTSSLVDLILEAIAAETDESFHYTTVSSSFSSSPSTSSSASRASTSSAVSYRSGASWASDEDEERAIVATAKEGDRDGHRSFLMLEDESDEEDFLDSVLSAYIRNDDDNYSLNTSSGSDYGDFDDIDLCGDPDRDPTCVKTPGSGANVKGLLPPCKKFLAPLRVVHPGFAI</sequence>
<feature type="compositionally biased region" description="Basic and acidic residues" evidence="1">
    <location>
        <begin position="453"/>
        <end position="464"/>
    </location>
</feature>
<keyword evidence="2" id="KW-0472">Membrane</keyword>
<proteinExistence type="predicted"/>
<protein>
    <submittedName>
        <fullName evidence="3">Atg26p</fullName>
    </submittedName>
</protein>
<feature type="region of interest" description="Disordered" evidence="1">
    <location>
        <begin position="419"/>
        <end position="464"/>
    </location>
</feature>
<reference evidence="3" key="1">
    <citation type="submission" date="2019-10" db="EMBL/GenBank/DDBJ databases">
        <authorList>
            <person name="Nor Muhammad N."/>
        </authorList>
    </citation>
    <scope>NUCLEOTIDE SEQUENCE</scope>
</reference>
<dbReference type="EMBL" id="LR725579">
    <property type="protein sequence ID" value="VWO96368.1"/>
    <property type="molecule type" value="Genomic_DNA"/>
</dbReference>
<feature type="region of interest" description="Disordered" evidence="1">
    <location>
        <begin position="504"/>
        <end position="524"/>
    </location>
</feature>
<dbReference type="AlphaFoldDB" id="A0A5K1JYH1"/>
<feature type="region of interest" description="Disordered" evidence="1">
    <location>
        <begin position="357"/>
        <end position="378"/>
    </location>
</feature>
<accession>A0A5K1JYH1</accession>
<evidence type="ECO:0000313" key="3">
    <source>
        <dbReference type="EMBL" id="VWO96368.1"/>
    </source>
</evidence>
<feature type="transmembrane region" description="Helical" evidence="2">
    <location>
        <begin position="13"/>
        <end position="40"/>
    </location>
</feature>